<dbReference type="InterPro" id="IPR036236">
    <property type="entry name" value="Znf_C2H2_sf"/>
</dbReference>
<keyword evidence="5 10" id="KW-0863">Zinc-finger</keyword>
<dbReference type="Gene3D" id="3.30.160.60">
    <property type="entry name" value="Classic Zinc Finger"/>
    <property type="match status" value="11"/>
</dbReference>
<dbReference type="PROSITE" id="PS50157">
    <property type="entry name" value="ZINC_FINGER_C2H2_2"/>
    <property type="match status" value="11"/>
</dbReference>
<feature type="region of interest" description="Disordered" evidence="11">
    <location>
        <begin position="1"/>
        <end position="56"/>
    </location>
</feature>
<dbReference type="GO" id="GO:0000122">
    <property type="term" value="P:negative regulation of transcription by RNA polymerase II"/>
    <property type="evidence" value="ECO:0007669"/>
    <property type="project" value="UniProtKB-ARBA"/>
</dbReference>
<feature type="domain" description="C2H2-type" evidence="12">
    <location>
        <begin position="355"/>
        <end position="386"/>
    </location>
</feature>
<keyword evidence="4" id="KW-0677">Repeat</keyword>
<keyword evidence="7" id="KW-0805">Transcription regulation</keyword>
<comment type="similarity">
    <text evidence="2">Belongs to the krueppel C2H2-type zinc-finger protein family.</text>
</comment>
<dbReference type="FunFam" id="3.30.160.60:FF:000624">
    <property type="entry name" value="zinc finger protein 697"/>
    <property type="match status" value="1"/>
</dbReference>
<dbReference type="SUPFAM" id="SSF57667">
    <property type="entry name" value="beta-beta-alpha zinc fingers"/>
    <property type="match status" value="7"/>
</dbReference>
<dbReference type="WBParaSite" id="PSAMB.scaffold3547size17849.g21856.t1">
    <property type="protein sequence ID" value="PSAMB.scaffold3547size17849.g21856.t1"/>
    <property type="gene ID" value="PSAMB.scaffold3547size17849.g21856"/>
</dbReference>
<feature type="region of interest" description="Disordered" evidence="11">
    <location>
        <begin position="442"/>
        <end position="461"/>
    </location>
</feature>
<evidence type="ECO:0000256" key="5">
    <source>
        <dbReference type="ARBA" id="ARBA00022771"/>
    </source>
</evidence>
<feature type="domain" description="C2H2-type" evidence="12">
    <location>
        <begin position="327"/>
        <end position="354"/>
    </location>
</feature>
<comment type="subcellular location">
    <subcellularLocation>
        <location evidence="1">Nucleus</location>
    </subcellularLocation>
</comment>
<evidence type="ECO:0000256" key="3">
    <source>
        <dbReference type="ARBA" id="ARBA00022723"/>
    </source>
</evidence>
<feature type="domain" description="C2H2-type" evidence="12">
    <location>
        <begin position="62"/>
        <end position="84"/>
    </location>
</feature>
<dbReference type="GO" id="GO:0000981">
    <property type="term" value="F:DNA-binding transcription factor activity, RNA polymerase II-specific"/>
    <property type="evidence" value="ECO:0007669"/>
    <property type="project" value="TreeGrafter"/>
</dbReference>
<keyword evidence="6" id="KW-0862">Zinc</keyword>
<dbReference type="GO" id="GO:0005634">
    <property type="term" value="C:nucleus"/>
    <property type="evidence" value="ECO:0007669"/>
    <property type="project" value="UniProtKB-SubCell"/>
</dbReference>
<sequence>MVHVSNSPEQHGSEGPSPKLPESTNGDLSIVDDEEEEHIDRDQVVPSPSSPSHKKHPHVCFCGKSFAYLSILESHMRSHTGERPFQCAYCEKRFAQKATLQVHERTHTGERPYKCKYCDKTFAQYGTKTVHEKSAHLGIRNYKCPLCTKCLSSPSALYTHKKTHGEKTFECGYCDKTFTLKNYLKLHVKQVHEQTERKHVCNYCSKSFAYAGSLQVHIRTHTGERPYKCKYCPKAFASQGNLQSHERTHTGERPYGCKQCGRTFIQKSQLTAHEATHTYLPGGSSHSGTESPAKKQNEYVCKYCGKRYAYASSLYVHTRLHTGERPFKCRFCEKAFTNQGNMQVHERVHTGERPYKCPSCDKSYAQKVGLKIHLEQCQQYLDAKNPSPGVIVDNTDIGCEPVEGEHQTHREQKKRRLEDLLPKLFNGRLKSRPAKATRLTPYSTSLTPENRSVQSVSPPGGGLKLPTIPASIAYSPPLMVSGAHHIMTTLPAAATLPQAMAVTSLINQQPAPAGSPLIGQLPPVTLQQQLFIQQQQQQQLDLQQLLIAEHMRRLLAGQQLSIPMLSQLQQDGGFGQQPSLFGRISSLHLPLMNANGLNGGFVPPSIKSELSPVNGGSGALVA</sequence>
<dbReference type="SMART" id="SM00355">
    <property type="entry name" value="ZnF_C2H2"/>
    <property type="match status" value="11"/>
</dbReference>
<dbReference type="Proteomes" id="UP000887566">
    <property type="component" value="Unplaced"/>
</dbReference>
<evidence type="ECO:0000256" key="1">
    <source>
        <dbReference type="ARBA" id="ARBA00004123"/>
    </source>
</evidence>
<evidence type="ECO:0000256" key="6">
    <source>
        <dbReference type="ARBA" id="ARBA00022833"/>
    </source>
</evidence>
<accession>A0A914WBJ0</accession>
<dbReference type="PANTHER" id="PTHR24381">
    <property type="entry name" value="ZINC FINGER PROTEIN"/>
    <property type="match status" value="1"/>
</dbReference>
<protein>
    <submittedName>
        <fullName evidence="14">C2H2-type domain-containing protein</fullName>
    </submittedName>
</protein>
<evidence type="ECO:0000313" key="13">
    <source>
        <dbReference type="Proteomes" id="UP000887566"/>
    </source>
</evidence>
<dbReference type="Pfam" id="PF00096">
    <property type="entry name" value="zf-C2H2"/>
    <property type="match status" value="9"/>
</dbReference>
<evidence type="ECO:0000256" key="8">
    <source>
        <dbReference type="ARBA" id="ARBA00023163"/>
    </source>
</evidence>
<feature type="domain" description="C2H2-type" evidence="12">
    <location>
        <begin position="142"/>
        <end position="169"/>
    </location>
</feature>
<keyword evidence="9" id="KW-0539">Nucleus</keyword>
<feature type="compositionally biased region" description="Polar residues" evidence="11">
    <location>
        <begin position="1"/>
        <end position="10"/>
    </location>
</feature>
<feature type="domain" description="C2H2-type" evidence="12">
    <location>
        <begin position="199"/>
        <end position="226"/>
    </location>
</feature>
<organism evidence="13 14">
    <name type="scientific">Plectus sambesii</name>
    <dbReference type="NCBI Taxonomy" id="2011161"/>
    <lineage>
        <taxon>Eukaryota</taxon>
        <taxon>Metazoa</taxon>
        <taxon>Ecdysozoa</taxon>
        <taxon>Nematoda</taxon>
        <taxon>Chromadorea</taxon>
        <taxon>Plectida</taxon>
        <taxon>Plectina</taxon>
        <taxon>Plectoidea</taxon>
        <taxon>Plectidae</taxon>
        <taxon>Plectus</taxon>
    </lineage>
</organism>
<dbReference type="PANTHER" id="PTHR24381:SF443">
    <property type="entry name" value="ZINC FINGER PROTEIN CKR1"/>
    <property type="match status" value="1"/>
</dbReference>
<evidence type="ECO:0000256" key="11">
    <source>
        <dbReference type="SAM" id="MobiDB-lite"/>
    </source>
</evidence>
<keyword evidence="13" id="KW-1185">Reference proteome</keyword>
<dbReference type="FunFam" id="3.30.160.60:FF:000193">
    <property type="entry name" value="Zinc finger protein 300"/>
    <property type="match status" value="1"/>
</dbReference>
<evidence type="ECO:0000256" key="9">
    <source>
        <dbReference type="ARBA" id="ARBA00023242"/>
    </source>
</evidence>
<dbReference type="FunFam" id="3.30.160.60:FF:000065">
    <property type="entry name" value="B-cell CLL/lymphoma 6, member B"/>
    <property type="match status" value="1"/>
</dbReference>
<dbReference type="GO" id="GO:0000977">
    <property type="term" value="F:RNA polymerase II transcription regulatory region sequence-specific DNA binding"/>
    <property type="evidence" value="ECO:0007669"/>
    <property type="project" value="TreeGrafter"/>
</dbReference>
<keyword evidence="8" id="KW-0804">Transcription</keyword>
<keyword evidence="3" id="KW-0479">Metal-binding</keyword>
<dbReference type="AlphaFoldDB" id="A0A914WBJ0"/>
<evidence type="ECO:0000256" key="2">
    <source>
        <dbReference type="ARBA" id="ARBA00006991"/>
    </source>
</evidence>
<feature type="compositionally biased region" description="Polar residues" evidence="11">
    <location>
        <begin position="442"/>
        <end position="457"/>
    </location>
</feature>
<dbReference type="FunFam" id="3.30.160.60:FF:002343">
    <property type="entry name" value="Zinc finger protein 33A"/>
    <property type="match status" value="2"/>
</dbReference>
<feature type="domain" description="C2H2-type" evidence="12">
    <location>
        <begin position="169"/>
        <end position="197"/>
    </location>
</feature>
<dbReference type="Pfam" id="PF13912">
    <property type="entry name" value="zf-C2H2_6"/>
    <property type="match status" value="1"/>
</dbReference>
<dbReference type="GO" id="GO:0008270">
    <property type="term" value="F:zinc ion binding"/>
    <property type="evidence" value="ECO:0007669"/>
    <property type="project" value="UniProtKB-KW"/>
</dbReference>
<evidence type="ECO:0000313" key="14">
    <source>
        <dbReference type="WBParaSite" id="PSAMB.scaffold3547size17849.g21856.t1"/>
    </source>
</evidence>
<dbReference type="FunFam" id="3.30.160.60:FF:000290">
    <property type="entry name" value="Zinc finger protein 697 isoform X1"/>
    <property type="match status" value="1"/>
</dbReference>
<name>A0A914WBJ0_9BILA</name>
<evidence type="ECO:0000259" key="12">
    <source>
        <dbReference type="PROSITE" id="PS50157"/>
    </source>
</evidence>
<dbReference type="PROSITE" id="PS00028">
    <property type="entry name" value="ZINC_FINGER_C2H2_1"/>
    <property type="match status" value="9"/>
</dbReference>
<reference evidence="14" key="1">
    <citation type="submission" date="2022-11" db="UniProtKB">
        <authorList>
            <consortium name="WormBaseParasite"/>
        </authorList>
    </citation>
    <scope>IDENTIFICATION</scope>
</reference>
<feature type="domain" description="C2H2-type" evidence="12">
    <location>
        <begin position="255"/>
        <end position="278"/>
    </location>
</feature>
<dbReference type="FunFam" id="3.30.160.60:FF:000110">
    <property type="entry name" value="Zinc finger protein-like"/>
    <property type="match status" value="1"/>
</dbReference>
<evidence type="ECO:0000256" key="10">
    <source>
        <dbReference type="PROSITE-ProRule" id="PRU00042"/>
    </source>
</evidence>
<feature type="domain" description="C2H2-type" evidence="12">
    <location>
        <begin position="85"/>
        <end position="112"/>
    </location>
</feature>
<proteinExistence type="inferred from homology"/>
<feature type="domain" description="C2H2-type" evidence="12">
    <location>
        <begin position="299"/>
        <end position="326"/>
    </location>
</feature>
<dbReference type="FunFam" id="3.30.160.60:FF:000446">
    <property type="entry name" value="Zinc finger protein"/>
    <property type="match status" value="1"/>
</dbReference>
<dbReference type="FunFam" id="3.30.160.60:FF:000295">
    <property type="entry name" value="zinc finger protein 19"/>
    <property type="match status" value="1"/>
</dbReference>
<dbReference type="InterPro" id="IPR013087">
    <property type="entry name" value="Znf_C2H2_type"/>
</dbReference>
<evidence type="ECO:0000256" key="7">
    <source>
        <dbReference type="ARBA" id="ARBA00023015"/>
    </source>
</evidence>
<evidence type="ECO:0000256" key="4">
    <source>
        <dbReference type="ARBA" id="ARBA00022737"/>
    </source>
</evidence>
<feature type="domain" description="C2H2-type" evidence="12">
    <location>
        <begin position="227"/>
        <end position="254"/>
    </location>
</feature>
<feature type="domain" description="C2H2-type" evidence="12">
    <location>
        <begin position="113"/>
        <end position="141"/>
    </location>
</feature>